<dbReference type="PANTHER" id="PTHR46043">
    <property type="entry name" value="ARM REPEAT SUPERFAMILY PROTEIN"/>
    <property type="match status" value="1"/>
</dbReference>
<feature type="region of interest" description="Disordered" evidence="1">
    <location>
        <begin position="353"/>
        <end position="375"/>
    </location>
</feature>
<dbReference type="EMBL" id="BKCP01008738">
    <property type="protein sequence ID" value="GER49739.1"/>
    <property type="molecule type" value="Genomic_DNA"/>
</dbReference>
<keyword evidence="3" id="KW-1185">Reference proteome</keyword>
<dbReference type="PANTHER" id="PTHR46043:SF9">
    <property type="entry name" value="ARM REPEAT SUPERFAMILY PROTEIN"/>
    <property type="match status" value="1"/>
</dbReference>
<reference evidence="3" key="1">
    <citation type="journal article" date="2019" name="Curr. Biol.">
        <title>Genome Sequence of Striga asiatica Provides Insight into the Evolution of Plant Parasitism.</title>
        <authorList>
            <person name="Yoshida S."/>
            <person name="Kim S."/>
            <person name="Wafula E.K."/>
            <person name="Tanskanen J."/>
            <person name="Kim Y.M."/>
            <person name="Honaas L."/>
            <person name="Yang Z."/>
            <person name="Spallek T."/>
            <person name="Conn C.E."/>
            <person name="Ichihashi Y."/>
            <person name="Cheong K."/>
            <person name="Cui S."/>
            <person name="Der J.P."/>
            <person name="Gundlach H."/>
            <person name="Jiao Y."/>
            <person name="Hori C."/>
            <person name="Ishida J.K."/>
            <person name="Kasahara H."/>
            <person name="Kiba T."/>
            <person name="Kim M.S."/>
            <person name="Koo N."/>
            <person name="Laohavisit A."/>
            <person name="Lee Y.H."/>
            <person name="Lumba S."/>
            <person name="McCourt P."/>
            <person name="Mortimer J.C."/>
            <person name="Mutuku J.M."/>
            <person name="Nomura T."/>
            <person name="Sasaki-Sekimoto Y."/>
            <person name="Seto Y."/>
            <person name="Wang Y."/>
            <person name="Wakatake T."/>
            <person name="Sakakibara H."/>
            <person name="Demura T."/>
            <person name="Yamaguchi S."/>
            <person name="Yoneyama K."/>
            <person name="Manabe R.I."/>
            <person name="Nelson D.C."/>
            <person name="Schulman A.H."/>
            <person name="Timko M.P."/>
            <person name="dePamphilis C.W."/>
            <person name="Choi D."/>
            <person name="Shirasu K."/>
        </authorList>
    </citation>
    <scope>NUCLEOTIDE SEQUENCE [LARGE SCALE GENOMIC DNA]</scope>
    <source>
        <strain evidence="3">cv. UVA1</strain>
    </source>
</reference>
<dbReference type="InterPro" id="IPR011989">
    <property type="entry name" value="ARM-like"/>
</dbReference>
<evidence type="ECO:0000313" key="3">
    <source>
        <dbReference type="Proteomes" id="UP000325081"/>
    </source>
</evidence>
<name>A0A5A7QXC1_STRAF</name>
<organism evidence="2 3">
    <name type="scientific">Striga asiatica</name>
    <name type="common">Asiatic witchweed</name>
    <name type="synonym">Buchnera asiatica</name>
    <dbReference type="NCBI Taxonomy" id="4170"/>
    <lineage>
        <taxon>Eukaryota</taxon>
        <taxon>Viridiplantae</taxon>
        <taxon>Streptophyta</taxon>
        <taxon>Embryophyta</taxon>
        <taxon>Tracheophyta</taxon>
        <taxon>Spermatophyta</taxon>
        <taxon>Magnoliopsida</taxon>
        <taxon>eudicotyledons</taxon>
        <taxon>Gunneridae</taxon>
        <taxon>Pentapetalae</taxon>
        <taxon>asterids</taxon>
        <taxon>lamiids</taxon>
        <taxon>Lamiales</taxon>
        <taxon>Orobanchaceae</taxon>
        <taxon>Buchnereae</taxon>
        <taxon>Striga</taxon>
    </lineage>
</organism>
<dbReference type="InterPro" id="IPR016024">
    <property type="entry name" value="ARM-type_fold"/>
</dbReference>
<dbReference type="Proteomes" id="UP000325081">
    <property type="component" value="Unassembled WGS sequence"/>
</dbReference>
<proteinExistence type="predicted"/>
<protein>
    <submittedName>
        <fullName evidence="2">ARM repeat superfamily protein</fullName>
    </submittedName>
</protein>
<accession>A0A5A7QXC1</accession>
<sequence length="375" mass="42184">MAIIIYPFNNWFIILQATTLNIEFRRSETTKAEFDYDEEDSKLVLNDTTLGYYHCVDRVGFDDMFCGAALIVGLGWLDTVKFFDLAVFSEFLEMDFLRCAGRDVKFLLLLKKNHDRLILSEREKKTQAFRPIFKPRSRPLQAIILFPFNNWFINLQATSLNIEFRRSGTTKAEFDYDEEDPKLDLNDATLRLTLLVPWAPNEVLVSGGVIPRLAHVLRSGSPMAPQAAAWAIVRICRSSSSSVEMKKLVGQSGCIPNLVRLLEEKSNGAREVGAHAISCLMSVSCNCREVKKEEKSMPSLVALLDPSQQNTAKKYKVTCFGMLCSSKKCRKWKVSYGAIGYLKKLSEMMCRGRRSCSRGSRGGGSRGFSAGSEEG</sequence>
<comment type="caution">
    <text evidence="2">The sequence shown here is derived from an EMBL/GenBank/DDBJ whole genome shotgun (WGS) entry which is preliminary data.</text>
</comment>
<dbReference type="OrthoDB" id="1698177at2759"/>
<dbReference type="Gene3D" id="1.25.10.10">
    <property type="entry name" value="Leucine-rich Repeat Variant"/>
    <property type="match status" value="1"/>
</dbReference>
<dbReference type="AlphaFoldDB" id="A0A5A7QXC1"/>
<evidence type="ECO:0000256" key="1">
    <source>
        <dbReference type="SAM" id="MobiDB-lite"/>
    </source>
</evidence>
<evidence type="ECO:0000313" key="2">
    <source>
        <dbReference type="EMBL" id="GER49739.1"/>
    </source>
</evidence>
<dbReference type="SUPFAM" id="SSF48371">
    <property type="entry name" value="ARM repeat"/>
    <property type="match status" value="1"/>
</dbReference>
<gene>
    <name evidence="2" type="ORF">STAS_27001</name>
</gene>